<name>A0AC35TS88_9BILA</name>
<evidence type="ECO:0000313" key="2">
    <source>
        <dbReference type="WBParaSite" id="RSKR_0000357800.1"/>
    </source>
</evidence>
<evidence type="ECO:0000313" key="1">
    <source>
        <dbReference type="Proteomes" id="UP000095286"/>
    </source>
</evidence>
<protein>
    <submittedName>
        <fullName evidence="2">DBD_Tnp_Mut domain-containing protein</fullName>
    </submittedName>
</protein>
<sequence length="171" mass="18854">MDSSDFSIAGGLPLNLSDVSEEGVVKRNKINYTNVNLDLEGKDAILDYLKSKQLSIKSELGKTIRLVCSKKACDLVVMIECIGDSWFCKGSGDIAQHSHQVSNNRQGVKLDITEDAWKTAINLRNAGQKPKQIYTYLSTNNSISGITHSQLKDKLNKYKPEEKDDGGGCML</sequence>
<organism evidence="1 2">
    <name type="scientific">Rhabditophanes sp. KR3021</name>
    <dbReference type="NCBI Taxonomy" id="114890"/>
    <lineage>
        <taxon>Eukaryota</taxon>
        <taxon>Metazoa</taxon>
        <taxon>Ecdysozoa</taxon>
        <taxon>Nematoda</taxon>
        <taxon>Chromadorea</taxon>
        <taxon>Rhabditida</taxon>
        <taxon>Tylenchina</taxon>
        <taxon>Panagrolaimomorpha</taxon>
        <taxon>Strongyloidoidea</taxon>
        <taxon>Alloionematidae</taxon>
        <taxon>Rhabditophanes</taxon>
    </lineage>
</organism>
<reference evidence="2" key="1">
    <citation type="submission" date="2016-11" db="UniProtKB">
        <authorList>
            <consortium name="WormBaseParasite"/>
        </authorList>
    </citation>
    <scope>IDENTIFICATION</scope>
    <source>
        <strain evidence="2">KR3021</strain>
    </source>
</reference>
<dbReference type="Proteomes" id="UP000095286">
    <property type="component" value="Unplaced"/>
</dbReference>
<accession>A0AC35TS88</accession>
<dbReference type="WBParaSite" id="RSKR_0000357800.1">
    <property type="protein sequence ID" value="RSKR_0000357800.1"/>
    <property type="gene ID" value="RSKR_0000357800"/>
</dbReference>
<proteinExistence type="predicted"/>